<dbReference type="Proteomes" id="UP000824120">
    <property type="component" value="Chromosome 10"/>
</dbReference>
<accession>A0A9J5WWW3</accession>
<dbReference type="EMBL" id="JACXVP010000010">
    <property type="protein sequence ID" value="KAG5580274.1"/>
    <property type="molecule type" value="Genomic_DNA"/>
</dbReference>
<dbReference type="AlphaFoldDB" id="A0A9J5WWW3"/>
<keyword evidence="2" id="KW-1185">Reference proteome</keyword>
<evidence type="ECO:0000313" key="1">
    <source>
        <dbReference type="EMBL" id="KAG5580274.1"/>
    </source>
</evidence>
<name>A0A9J5WWW3_SOLCO</name>
<organism evidence="1 2">
    <name type="scientific">Solanum commersonii</name>
    <name type="common">Commerson's wild potato</name>
    <name type="synonym">Commerson's nightshade</name>
    <dbReference type="NCBI Taxonomy" id="4109"/>
    <lineage>
        <taxon>Eukaryota</taxon>
        <taxon>Viridiplantae</taxon>
        <taxon>Streptophyta</taxon>
        <taxon>Embryophyta</taxon>
        <taxon>Tracheophyta</taxon>
        <taxon>Spermatophyta</taxon>
        <taxon>Magnoliopsida</taxon>
        <taxon>eudicotyledons</taxon>
        <taxon>Gunneridae</taxon>
        <taxon>Pentapetalae</taxon>
        <taxon>asterids</taxon>
        <taxon>lamiids</taxon>
        <taxon>Solanales</taxon>
        <taxon>Solanaceae</taxon>
        <taxon>Solanoideae</taxon>
        <taxon>Solaneae</taxon>
        <taxon>Solanum</taxon>
    </lineage>
</organism>
<proteinExistence type="predicted"/>
<protein>
    <submittedName>
        <fullName evidence="1">Uncharacterized protein</fullName>
    </submittedName>
</protein>
<sequence length="46" mass="5670">MRNTKNNFLYGSKENYILKKSQHLSRNYILWQWDLMCVEEHILVVL</sequence>
<gene>
    <name evidence="1" type="ORF">H5410_050901</name>
</gene>
<evidence type="ECO:0000313" key="2">
    <source>
        <dbReference type="Proteomes" id="UP000824120"/>
    </source>
</evidence>
<comment type="caution">
    <text evidence="1">The sequence shown here is derived from an EMBL/GenBank/DDBJ whole genome shotgun (WGS) entry which is preliminary data.</text>
</comment>
<reference evidence="1 2" key="1">
    <citation type="submission" date="2020-09" db="EMBL/GenBank/DDBJ databases">
        <title>De no assembly of potato wild relative species, Solanum commersonii.</title>
        <authorList>
            <person name="Cho K."/>
        </authorList>
    </citation>
    <scope>NUCLEOTIDE SEQUENCE [LARGE SCALE GENOMIC DNA]</scope>
    <source>
        <strain evidence="1">LZ3.2</strain>
        <tissue evidence="1">Leaf</tissue>
    </source>
</reference>